<sequence length="136" mass="13658">MARTLSALRVAAGAAAFGIAASVTALAAPASAAVTSIGIQPSFTLGAHRYGTTCSYTVDVTVNDISKPVFFFEEGQGPSGFAEVMPGPNGVAKATWIPSKPGIGYIYAYQLDGSPQARQVTGTGTGVNVGSACIAL</sequence>
<evidence type="ECO:0000256" key="1">
    <source>
        <dbReference type="SAM" id="SignalP"/>
    </source>
</evidence>
<dbReference type="Proteomes" id="UP000183810">
    <property type="component" value="Chromosome"/>
</dbReference>
<keyword evidence="1" id="KW-0732">Signal</keyword>
<name>A0A1J0VXZ0_9NOCA</name>
<proteinExistence type="predicted"/>
<organism evidence="2 3">
    <name type="scientific">Nocardia mangyaensis</name>
    <dbReference type="NCBI Taxonomy" id="2213200"/>
    <lineage>
        <taxon>Bacteria</taxon>
        <taxon>Bacillati</taxon>
        <taxon>Actinomycetota</taxon>
        <taxon>Actinomycetes</taxon>
        <taxon>Mycobacteriales</taxon>
        <taxon>Nocardiaceae</taxon>
        <taxon>Nocardia</taxon>
    </lineage>
</organism>
<dbReference type="EMBL" id="CP018082">
    <property type="protein sequence ID" value="APE36960.1"/>
    <property type="molecule type" value="Genomic_DNA"/>
</dbReference>
<dbReference type="KEGG" id="nsl:BOX37_26890"/>
<dbReference type="RefSeq" id="WP_071930145.1">
    <property type="nucleotide sequence ID" value="NZ_CP018082.1"/>
</dbReference>
<feature type="signal peptide" evidence="1">
    <location>
        <begin position="1"/>
        <end position="27"/>
    </location>
</feature>
<dbReference type="OrthoDB" id="4560011at2"/>
<protein>
    <submittedName>
        <fullName evidence="2">Uncharacterized protein</fullName>
    </submittedName>
</protein>
<reference evidence="2" key="1">
    <citation type="submission" date="2016-11" db="EMBL/GenBank/DDBJ databases">
        <authorList>
            <person name="Jaros S."/>
            <person name="Januszkiewicz K."/>
            <person name="Wedrychowicz H."/>
        </authorList>
    </citation>
    <scope>NUCLEOTIDE SEQUENCE [LARGE SCALE GENOMIC DNA]</scope>
    <source>
        <strain evidence="2">Y48</strain>
    </source>
</reference>
<accession>A0A1J0VXZ0</accession>
<keyword evidence="3" id="KW-1185">Reference proteome</keyword>
<evidence type="ECO:0000313" key="3">
    <source>
        <dbReference type="Proteomes" id="UP000183810"/>
    </source>
</evidence>
<dbReference type="AlphaFoldDB" id="A0A1J0VXZ0"/>
<evidence type="ECO:0000313" key="2">
    <source>
        <dbReference type="EMBL" id="APE36960.1"/>
    </source>
</evidence>
<feature type="chain" id="PRO_5012204592" evidence="1">
    <location>
        <begin position="28"/>
        <end position="136"/>
    </location>
</feature>
<gene>
    <name evidence="2" type="ORF">BOX37_26890</name>
</gene>